<dbReference type="InterPro" id="IPR046382">
    <property type="entry name" value="Raf1_cyn"/>
</dbReference>
<evidence type="ECO:0000256" key="6">
    <source>
        <dbReference type="HAMAP-Rule" id="MF_00856"/>
    </source>
</evidence>
<feature type="region of interest" description="Disordered" evidence="7">
    <location>
        <begin position="1"/>
        <end position="22"/>
    </location>
</feature>
<dbReference type="PANTHER" id="PTHR35299:SF6">
    <property type="entry name" value="RUBISCO ACCUMULATION FACTOR 1"/>
    <property type="match status" value="1"/>
</dbReference>
<reference evidence="11" key="2">
    <citation type="journal article" date="2022" name="Microbiol. Resour. Announc.">
        <title>Metagenome Sequencing to Explore Phylogenomics of Terrestrial Cyanobacteria.</title>
        <authorList>
            <person name="Ward R.D."/>
            <person name="Stajich J.E."/>
            <person name="Johansen J.R."/>
            <person name="Huntemann M."/>
            <person name="Clum A."/>
            <person name="Foster B."/>
            <person name="Foster B."/>
            <person name="Roux S."/>
            <person name="Palaniappan K."/>
            <person name="Varghese N."/>
            <person name="Mukherjee S."/>
            <person name="Reddy T.B.K."/>
            <person name="Daum C."/>
            <person name="Copeland A."/>
            <person name="Chen I.A."/>
            <person name="Ivanova N.N."/>
            <person name="Kyrpides N.C."/>
            <person name="Shapiro N."/>
            <person name="Eloe-Fadrosh E.A."/>
            <person name="Pietrasiak N."/>
        </authorList>
    </citation>
    <scope>NUCLEOTIDE SEQUENCE</scope>
    <source>
        <strain evidence="11">GSE-TBD4-15B</strain>
    </source>
</reference>
<comment type="caution">
    <text evidence="11">The sequence shown here is derived from an EMBL/GenBank/DDBJ whole genome shotgun (WGS) entry which is preliminary data.</text>
</comment>
<proteinExistence type="inferred from homology"/>
<organism evidence="11 12">
    <name type="scientific">Pegethrix bostrychoides GSE-TBD4-15B</name>
    <dbReference type="NCBI Taxonomy" id="2839662"/>
    <lineage>
        <taxon>Bacteria</taxon>
        <taxon>Bacillati</taxon>
        <taxon>Cyanobacteriota</taxon>
        <taxon>Cyanophyceae</taxon>
        <taxon>Oculatellales</taxon>
        <taxon>Oculatellaceae</taxon>
        <taxon>Pegethrix</taxon>
    </lineage>
</organism>
<reference evidence="11" key="1">
    <citation type="submission" date="2021-05" db="EMBL/GenBank/DDBJ databases">
        <authorList>
            <person name="Pietrasiak N."/>
            <person name="Ward R."/>
            <person name="Stajich J.E."/>
            <person name="Kurbessoian T."/>
        </authorList>
    </citation>
    <scope>NUCLEOTIDE SEQUENCE</scope>
    <source>
        <strain evidence="11">GSE-TBD4-15B</strain>
    </source>
</reference>
<dbReference type="GO" id="GO:0015977">
    <property type="term" value="P:carbon fixation"/>
    <property type="evidence" value="ECO:0007669"/>
    <property type="project" value="UniProtKB-UniRule"/>
</dbReference>
<dbReference type="InterPro" id="IPR041358">
    <property type="entry name" value="Raf1_N"/>
</dbReference>
<feature type="compositionally biased region" description="Low complexity" evidence="7">
    <location>
        <begin position="9"/>
        <end position="22"/>
    </location>
</feature>
<gene>
    <name evidence="6" type="primary">raf1</name>
    <name evidence="11" type="ORF">KME07_04205</name>
</gene>
<name>A0A951P8M3_9CYAN</name>
<keyword evidence="2 6" id="KW-0602">Photosynthesis</keyword>
<comment type="caution">
    <text evidence="6">Lacks conserved residue(s) required for the propagation of feature annotation.</text>
</comment>
<evidence type="ECO:0000259" key="10">
    <source>
        <dbReference type="Pfam" id="PF18579"/>
    </source>
</evidence>
<evidence type="ECO:0000313" key="11">
    <source>
        <dbReference type="EMBL" id="MBW4464628.1"/>
    </source>
</evidence>
<dbReference type="AlphaFoldDB" id="A0A951P8M3"/>
<dbReference type="Proteomes" id="UP000707356">
    <property type="component" value="Unassembled WGS sequence"/>
</dbReference>
<accession>A0A951P8M3</accession>
<feature type="domain" description="Rubisco accumulation factor 1 alpha-helical" evidence="9">
    <location>
        <begin position="97"/>
        <end position="203"/>
    </location>
</feature>
<comment type="domain">
    <text evidence="6">Has 3 domains, the N-terminal alpha-helical domain, an extended flexible linker and the C-terminal beta-sheet domain. The 2 C-terminal beta-sheet domains are swapped and pack against each other to form the dimer interface.</text>
</comment>
<dbReference type="GO" id="GO:0015979">
    <property type="term" value="P:photosynthesis"/>
    <property type="evidence" value="ECO:0007669"/>
    <property type="project" value="UniProtKB-KW"/>
</dbReference>
<feature type="domain" description="Rubisco accumulation factor 1 C-terminal" evidence="8">
    <location>
        <begin position="217"/>
        <end position="359"/>
    </location>
</feature>
<keyword evidence="4 6" id="KW-0120">Carbon dioxide fixation</keyword>
<evidence type="ECO:0000259" key="8">
    <source>
        <dbReference type="Pfam" id="PF18087"/>
    </source>
</evidence>
<dbReference type="InterPro" id="IPR037494">
    <property type="entry name" value="RAF1"/>
</dbReference>
<dbReference type="GO" id="GO:0110102">
    <property type="term" value="P:ribulose bisphosphate carboxylase complex assembly"/>
    <property type="evidence" value="ECO:0007669"/>
    <property type="project" value="UniProtKB-UniRule"/>
</dbReference>
<evidence type="ECO:0000256" key="5">
    <source>
        <dbReference type="ARBA" id="ARBA00023859"/>
    </source>
</evidence>
<dbReference type="EMBL" id="JAHHHV010000017">
    <property type="protein sequence ID" value="MBW4464628.1"/>
    <property type="molecule type" value="Genomic_DNA"/>
</dbReference>
<evidence type="ECO:0000256" key="2">
    <source>
        <dbReference type="ARBA" id="ARBA00022531"/>
    </source>
</evidence>
<evidence type="ECO:0000259" key="9">
    <source>
        <dbReference type="Pfam" id="PF18578"/>
    </source>
</evidence>
<evidence type="ECO:0000256" key="3">
    <source>
        <dbReference type="ARBA" id="ARBA00023186"/>
    </source>
</evidence>
<evidence type="ECO:0000256" key="1">
    <source>
        <dbReference type="ARBA" id="ARBA00022490"/>
    </source>
</evidence>
<dbReference type="InterPro" id="IPR040858">
    <property type="entry name" value="Raf1_C"/>
</dbReference>
<dbReference type="Pfam" id="PF18087">
    <property type="entry name" value="RuBisCo_chap_C"/>
    <property type="match status" value="1"/>
</dbReference>
<evidence type="ECO:0000313" key="12">
    <source>
        <dbReference type="Proteomes" id="UP000707356"/>
    </source>
</evidence>
<evidence type="ECO:0000256" key="7">
    <source>
        <dbReference type="SAM" id="MobiDB-lite"/>
    </source>
</evidence>
<keyword evidence="1 6" id="KW-0963">Cytoplasm</keyword>
<feature type="domain" description="Rubisco accumulation factor 1 helix turn helix" evidence="10">
    <location>
        <begin position="26"/>
        <end position="85"/>
    </location>
</feature>
<dbReference type="InterPro" id="IPR040781">
    <property type="entry name" value="Raf1_HTH"/>
</dbReference>
<comment type="subcellular location">
    <subcellularLocation>
        <location evidence="6">Cytoplasm</location>
    </subcellularLocation>
</comment>
<keyword evidence="3 6" id="KW-0143">Chaperone</keyword>
<dbReference type="Pfam" id="PF18579">
    <property type="entry name" value="Raf1_HTH"/>
    <property type="match status" value="1"/>
</dbReference>
<comment type="similarity">
    <text evidence="6">Belongs to the RAF family.</text>
</comment>
<dbReference type="PANTHER" id="PTHR35299">
    <property type="entry name" value="RUBISCO ACCUMULATION FACTOR 1"/>
    <property type="match status" value="1"/>
</dbReference>
<comment type="subunit">
    <text evidence="6">Homodimer. Forms an RbcL(8)-Raf1(8) complex. Forms complexes of many stoichiometries with RbcL with and without RbcS. RbcX and Raf1 can bind simultaneously to RbcL.</text>
</comment>
<dbReference type="HAMAP" id="MF_00856">
    <property type="entry name" value="Raf1"/>
    <property type="match status" value="1"/>
</dbReference>
<comment type="function">
    <text evidence="6">A major RuBisCO chaperone. Acts after GroEL-GroES chaperonin to fold and/or assemble the large subunit of RuBisCO (ccbL, rbcL). Cooperates with RbcX in RbcL folding, plays the major role in assembly of dimers into RbcL(8)-Raf1(8) intermediate complexes. RbcS replaces Raf1, leading to holoenzyme formation.</text>
</comment>
<dbReference type="GO" id="GO:0005737">
    <property type="term" value="C:cytoplasm"/>
    <property type="evidence" value="ECO:0007669"/>
    <property type="project" value="UniProtKB-SubCell"/>
</dbReference>
<dbReference type="Pfam" id="PF18578">
    <property type="entry name" value="Raf1_N"/>
    <property type="match status" value="1"/>
</dbReference>
<sequence length="374" mass="41286">MTAKPPDHLPASGGASSSDPSALADLQPLLESLRRKEGNWVAWGQACQTLQKSGLSQQQIFEETGFEPIQQNQMTVAAQVYSSLVSGGASESVLKRFEQTGSDSLYELRILTQPERVAAATLLVERGIDSEGAHEVAKALKEFARLLARQPAEFAAYPDDAVAYFYWKLARQQADLQMRSRLIAQALRFAKSDLARREVEKLLTDFSISRSRQAPRLPFYRLESANDQPRILPVAGKLPLTASELQAVPLAVSEGQFQMVRFAGAGAWAALPGWQVVLAAEDPVLILTESNALPEGNAPQSASEEVEEVLLLIDRAERQWDADGYFVVERAGQIQIDWFEAAPDLAILGKLTLVLRPKKVLDEGYNKELWQIDE</sequence>
<protein>
    <recommendedName>
        <fullName evidence="5 6">RuBisCO accumulation factor 1</fullName>
    </recommendedName>
</protein>
<evidence type="ECO:0000256" key="4">
    <source>
        <dbReference type="ARBA" id="ARBA00023300"/>
    </source>
</evidence>